<comment type="caution">
    <text evidence="2">The sequence shown here is derived from an EMBL/GenBank/DDBJ whole genome shotgun (WGS) entry which is preliminary data.</text>
</comment>
<dbReference type="InterPro" id="IPR005183">
    <property type="entry name" value="DUF305_CopM-like"/>
</dbReference>
<dbReference type="RefSeq" id="WP_183196026.1">
    <property type="nucleotide sequence ID" value="NZ_JACIDA010000001.1"/>
</dbReference>
<dbReference type="EMBL" id="JACIDA010000001">
    <property type="protein sequence ID" value="MBB3871895.1"/>
    <property type="molecule type" value="Genomic_DNA"/>
</dbReference>
<protein>
    <submittedName>
        <fullName evidence="2">Uncharacterized protein (DUF305 family)</fullName>
    </submittedName>
</protein>
<gene>
    <name evidence="2" type="ORF">GGR11_001409</name>
</gene>
<dbReference type="InterPro" id="IPR012347">
    <property type="entry name" value="Ferritin-like"/>
</dbReference>
<evidence type="ECO:0000313" key="3">
    <source>
        <dbReference type="Proteomes" id="UP000532936"/>
    </source>
</evidence>
<evidence type="ECO:0000313" key="2">
    <source>
        <dbReference type="EMBL" id="MBB3871895.1"/>
    </source>
</evidence>
<dbReference type="PROSITE" id="PS51257">
    <property type="entry name" value="PROKAR_LIPOPROTEIN"/>
    <property type="match status" value="1"/>
</dbReference>
<accession>A0A7W6A546</accession>
<dbReference type="Gene3D" id="1.20.1260.10">
    <property type="match status" value="1"/>
</dbReference>
<evidence type="ECO:0000259" key="1">
    <source>
        <dbReference type="Pfam" id="PF03713"/>
    </source>
</evidence>
<proteinExistence type="predicted"/>
<reference evidence="2 3" key="1">
    <citation type="submission" date="2020-08" db="EMBL/GenBank/DDBJ databases">
        <title>Genomic Encyclopedia of Type Strains, Phase IV (KMG-IV): sequencing the most valuable type-strain genomes for metagenomic binning, comparative biology and taxonomic classification.</title>
        <authorList>
            <person name="Goeker M."/>
        </authorList>
    </citation>
    <scope>NUCLEOTIDE SEQUENCE [LARGE SCALE GENOMIC DNA]</scope>
    <source>
        <strain evidence="2 3">DSM 14878</strain>
    </source>
</reference>
<dbReference type="Proteomes" id="UP000532936">
    <property type="component" value="Unassembled WGS sequence"/>
</dbReference>
<organism evidence="2 3">
    <name type="scientific">Brevundimonas mediterranea</name>
    <dbReference type="NCBI Taxonomy" id="74329"/>
    <lineage>
        <taxon>Bacteria</taxon>
        <taxon>Pseudomonadati</taxon>
        <taxon>Pseudomonadota</taxon>
        <taxon>Alphaproteobacteria</taxon>
        <taxon>Caulobacterales</taxon>
        <taxon>Caulobacteraceae</taxon>
        <taxon>Brevundimonas</taxon>
    </lineage>
</organism>
<dbReference type="AlphaFoldDB" id="A0A7W6A546"/>
<name>A0A7W6A546_9CAUL</name>
<dbReference type="Pfam" id="PF03713">
    <property type="entry name" value="DUF305"/>
    <property type="match status" value="1"/>
</dbReference>
<feature type="domain" description="DUF305" evidence="1">
    <location>
        <begin position="30"/>
        <end position="105"/>
    </location>
</feature>
<sequence>MIRTAPPIALLLVLGACDGGGDPVQQALREASAANQAAATRTTAEMQAAAQTADQAYVAKMIAHHESAVATARVALRDSRDPEIRRMAQIVVETQTREIAELKAWTPTAAPAAN</sequence>